<dbReference type="EMBL" id="FOIZ01000002">
    <property type="protein sequence ID" value="SEW39035.1"/>
    <property type="molecule type" value="Genomic_DNA"/>
</dbReference>
<evidence type="ECO:0000256" key="2">
    <source>
        <dbReference type="ARBA" id="ARBA00023125"/>
    </source>
</evidence>
<dbReference type="GO" id="GO:0043565">
    <property type="term" value="F:sequence-specific DNA binding"/>
    <property type="evidence" value="ECO:0007669"/>
    <property type="project" value="InterPro"/>
</dbReference>
<dbReference type="SUPFAM" id="SSF46785">
    <property type="entry name" value="Winged helix' DNA-binding domain"/>
    <property type="match status" value="1"/>
</dbReference>
<dbReference type="AlphaFoldDB" id="A0A1I0RDW7"/>
<dbReference type="Gene3D" id="1.10.10.10">
    <property type="entry name" value="Winged helix-like DNA-binding domain superfamily/Winged helix DNA-binding domain"/>
    <property type="match status" value="1"/>
</dbReference>
<evidence type="ECO:0000256" key="1">
    <source>
        <dbReference type="ARBA" id="ARBA00023015"/>
    </source>
</evidence>
<dbReference type="PANTHER" id="PTHR30154">
    <property type="entry name" value="LEUCINE-RESPONSIVE REGULATORY PROTEIN"/>
    <property type="match status" value="1"/>
</dbReference>
<dbReference type="InterPro" id="IPR036388">
    <property type="entry name" value="WH-like_DNA-bd_sf"/>
</dbReference>
<protein>
    <submittedName>
        <fullName evidence="5">Transcriptional regulator, AsnC family</fullName>
    </submittedName>
</protein>
<dbReference type="GO" id="GO:0043200">
    <property type="term" value="P:response to amino acid"/>
    <property type="evidence" value="ECO:0007669"/>
    <property type="project" value="TreeGrafter"/>
</dbReference>
<dbReference type="STRING" id="364200.SAMN04488515_2545"/>
<dbReference type="InterPro" id="IPR019888">
    <property type="entry name" value="Tscrpt_reg_AsnC-like"/>
</dbReference>
<evidence type="ECO:0000259" key="4">
    <source>
        <dbReference type="PROSITE" id="PS50956"/>
    </source>
</evidence>
<evidence type="ECO:0000256" key="3">
    <source>
        <dbReference type="ARBA" id="ARBA00023163"/>
    </source>
</evidence>
<dbReference type="PRINTS" id="PR00033">
    <property type="entry name" value="HTHASNC"/>
</dbReference>
<reference evidence="5 6" key="1">
    <citation type="submission" date="2016-10" db="EMBL/GenBank/DDBJ databases">
        <authorList>
            <person name="de Groot N.N."/>
        </authorList>
    </citation>
    <scope>NUCLEOTIDE SEQUENCE [LARGE SCALE GENOMIC DNA]</scope>
    <source>
        <strain evidence="5 6">DSM 17925</strain>
    </source>
</reference>
<keyword evidence="2" id="KW-0238">DNA-binding</keyword>
<dbReference type="InterPro" id="IPR036390">
    <property type="entry name" value="WH_DNA-bd_sf"/>
</dbReference>
<organism evidence="5 6">
    <name type="scientific">Cognatiyoonia koreensis</name>
    <dbReference type="NCBI Taxonomy" id="364200"/>
    <lineage>
        <taxon>Bacteria</taxon>
        <taxon>Pseudomonadati</taxon>
        <taxon>Pseudomonadota</taxon>
        <taxon>Alphaproteobacteria</taxon>
        <taxon>Rhodobacterales</taxon>
        <taxon>Paracoccaceae</taxon>
        <taxon>Cognatiyoonia</taxon>
    </lineage>
</organism>
<keyword evidence="3" id="KW-0804">Transcription</keyword>
<name>A0A1I0RDW7_9RHOB</name>
<gene>
    <name evidence="5" type="ORF">SAMN04488515_2545</name>
</gene>
<keyword evidence="6" id="KW-1185">Reference proteome</keyword>
<dbReference type="SMART" id="SM00344">
    <property type="entry name" value="HTH_ASNC"/>
    <property type="match status" value="1"/>
</dbReference>
<dbReference type="InterPro" id="IPR019887">
    <property type="entry name" value="Tscrpt_reg_AsnC/Lrp_C"/>
</dbReference>
<feature type="domain" description="HTH asnC-type" evidence="4">
    <location>
        <begin position="1"/>
        <end position="63"/>
    </location>
</feature>
<dbReference type="SUPFAM" id="SSF54909">
    <property type="entry name" value="Dimeric alpha+beta barrel"/>
    <property type="match status" value="1"/>
</dbReference>
<dbReference type="GO" id="GO:0005829">
    <property type="term" value="C:cytosol"/>
    <property type="evidence" value="ECO:0007669"/>
    <property type="project" value="TreeGrafter"/>
</dbReference>
<dbReference type="Pfam" id="PF13404">
    <property type="entry name" value="HTH_AsnC-type"/>
    <property type="match status" value="1"/>
</dbReference>
<evidence type="ECO:0000313" key="6">
    <source>
        <dbReference type="Proteomes" id="UP000199167"/>
    </source>
</evidence>
<dbReference type="PROSITE" id="PS50956">
    <property type="entry name" value="HTH_ASNC_2"/>
    <property type="match status" value="1"/>
</dbReference>
<dbReference type="Pfam" id="PF01037">
    <property type="entry name" value="AsnC_trans_reg"/>
    <property type="match status" value="1"/>
</dbReference>
<dbReference type="RefSeq" id="WP_089995361.1">
    <property type="nucleotide sequence ID" value="NZ_FOIZ01000002.1"/>
</dbReference>
<dbReference type="InterPro" id="IPR011008">
    <property type="entry name" value="Dimeric_a/b-barrel"/>
</dbReference>
<evidence type="ECO:0000313" key="5">
    <source>
        <dbReference type="EMBL" id="SEW39035.1"/>
    </source>
</evidence>
<dbReference type="Gene3D" id="3.30.70.920">
    <property type="match status" value="1"/>
</dbReference>
<keyword evidence="1" id="KW-0805">Transcription regulation</keyword>
<dbReference type="InterPro" id="IPR000485">
    <property type="entry name" value="AsnC-type_HTH_dom"/>
</dbReference>
<dbReference type="Proteomes" id="UP000199167">
    <property type="component" value="Unassembled WGS sequence"/>
</dbReference>
<sequence>MNDEIDKLILTLLQNDCTLSVDDISERVHLSRNACWRRIKAMEAAKIITRRVALVDPAKVGCPLTAIVLLRTSQHDAAWITKFHQVLASMPEVVSASRMSGDLDYVLRVRLKDVPAYDRFYKDLTSRISVLDISASFVMEEIKETTAVPL</sequence>
<accession>A0A1I0RDW7</accession>
<dbReference type="OrthoDB" id="7847328at2"/>
<proteinExistence type="predicted"/>
<dbReference type="PANTHER" id="PTHR30154:SF17">
    <property type="entry name" value="DNA-BINDING TRANSCRIPTIONAL ACTIVATOR DECR"/>
    <property type="match status" value="1"/>
</dbReference>